<evidence type="ECO:0000313" key="2">
    <source>
        <dbReference type="EMBL" id="SFK66369.1"/>
    </source>
</evidence>
<dbReference type="OrthoDB" id="9912976at2"/>
<keyword evidence="3" id="KW-1185">Reference proteome</keyword>
<feature type="transmembrane region" description="Helical" evidence="1">
    <location>
        <begin position="117"/>
        <end position="141"/>
    </location>
</feature>
<dbReference type="EMBL" id="FOSJ01000068">
    <property type="protein sequence ID" value="SFK66369.1"/>
    <property type="molecule type" value="Genomic_DNA"/>
</dbReference>
<sequence>MKKDLRIVLKFGLPFLLLYMINGLLNFIDENFISTSEEIQISLLLGLLILLGKFLFACLCTYIIFELAKRRNKGHFLIDTLASAIKWILSFLFFPIVNNIIGVPLGNLLPGIEEASWVIIVSLIILLAEFLFACLCASFIFESAEHGKKRPLRFPKRV</sequence>
<feature type="transmembrane region" description="Helical" evidence="1">
    <location>
        <begin position="7"/>
        <end position="28"/>
    </location>
</feature>
<reference evidence="3" key="1">
    <citation type="submission" date="2016-10" db="EMBL/GenBank/DDBJ databases">
        <authorList>
            <person name="Varghese N."/>
            <person name="Submissions S."/>
        </authorList>
    </citation>
    <scope>NUCLEOTIDE SEQUENCE [LARGE SCALE GENOMIC DNA]</scope>
    <source>
        <strain evidence="3">DSM 16108</strain>
    </source>
</reference>
<keyword evidence="1" id="KW-1133">Transmembrane helix</keyword>
<proteinExistence type="predicted"/>
<evidence type="ECO:0000256" key="1">
    <source>
        <dbReference type="SAM" id="Phobius"/>
    </source>
</evidence>
<dbReference type="Proteomes" id="UP000199589">
    <property type="component" value="Unassembled WGS sequence"/>
</dbReference>
<keyword evidence="1" id="KW-0812">Transmembrane</keyword>
<name>A0A1I4BEA6_9LACT</name>
<evidence type="ECO:0000313" key="3">
    <source>
        <dbReference type="Proteomes" id="UP000199589"/>
    </source>
</evidence>
<gene>
    <name evidence="2" type="ORF">SAMN04488569_10686</name>
</gene>
<accession>A0A1I4BEA6</accession>
<dbReference type="AlphaFoldDB" id="A0A1I4BEA6"/>
<protein>
    <submittedName>
        <fullName evidence="2">Uncharacterized protein</fullName>
    </submittedName>
</protein>
<feature type="transmembrane region" description="Helical" evidence="1">
    <location>
        <begin position="40"/>
        <end position="64"/>
    </location>
</feature>
<organism evidence="2 3">
    <name type="scientific">Marinilactibacillus piezotolerans</name>
    <dbReference type="NCBI Taxonomy" id="258723"/>
    <lineage>
        <taxon>Bacteria</taxon>
        <taxon>Bacillati</taxon>
        <taxon>Bacillota</taxon>
        <taxon>Bacilli</taxon>
        <taxon>Lactobacillales</taxon>
        <taxon>Carnobacteriaceae</taxon>
        <taxon>Marinilactibacillus</taxon>
    </lineage>
</organism>
<dbReference type="RefSeq" id="WP_091898622.1">
    <property type="nucleotide sequence ID" value="NZ_FOSJ01000068.1"/>
</dbReference>
<keyword evidence="1" id="KW-0472">Membrane</keyword>